<dbReference type="PaxDb" id="6239-C13C4.8"/>
<dbReference type="CTD" id="13215622"/>
<keyword evidence="1" id="KW-0812">Transmembrane</keyword>
<reference evidence="2 3" key="1">
    <citation type="journal article" date="1998" name="Science">
        <title>Genome sequence of the nematode C. elegans: a platform for investigating biology.</title>
        <authorList>
            <consortium name="The C. elegans sequencing consortium"/>
            <person name="Sulson J.E."/>
            <person name="Waterston R."/>
        </authorList>
    </citation>
    <scope>NUCLEOTIDE SEQUENCE [LARGE SCALE GENOMIC DNA]</scope>
    <source>
        <strain evidence="2 3">Bristol N2</strain>
    </source>
</reference>
<feature type="transmembrane region" description="Helical" evidence="1">
    <location>
        <begin position="41"/>
        <end position="59"/>
    </location>
</feature>
<accession>E2JL08</accession>
<evidence type="ECO:0000313" key="4">
    <source>
        <dbReference type="WormBase" id="C13C4.8"/>
    </source>
</evidence>
<dbReference type="EMBL" id="BX284605">
    <property type="protein sequence ID" value="CBX25137.1"/>
    <property type="molecule type" value="Genomic_DNA"/>
</dbReference>
<sequence>MIALHLIQYFLITGLSAMTYWNLGKQLFNLFVWPDDSRQLIIQLAMILSTATMFCHVFISIWSKLSEIININWFLVSTIVHPAISFYIFPRFQHVHMLTVWFSFLMISVKFNQKMFIKVLGVFFIVLYSSLLESWELYFLDLKSLFKIKYLF</sequence>
<dbReference type="AlphaFoldDB" id="E2JL08"/>
<feature type="transmembrane region" description="Helical" evidence="1">
    <location>
        <begin position="95"/>
        <end position="112"/>
    </location>
</feature>
<dbReference type="InParanoid" id="E2JL08"/>
<dbReference type="RefSeq" id="NP_001256401.1">
    <property type="nucleotide sequence ID" value="NM_001269472.3"/>
</dbReference>
<dbReference type="HOGENOM" id="CLU_1723980_0_0_1"/>
<keyword evidence="1" id="KW-0472">Membrane</keyword>
<organism evidence="2 3">
    <name type="scientific">Caenorhabditis elegans</name>
    <dbReference type="NCBI Taxonomy" id="6239"/>
    <lineage>
        <taxon>Eukaryota</taxon>
        <taxon>Metazoa</taxon>
        <taxon>Ecdysozoa</taxon>
        <taxon>Nematoda</taxon>
        <taxon>Chromadorea</taxon>
        <taxon>Rhabditida</taxon>
        <taxon>Rhabditina</taxon>
        <taxon>Rhabditomorpha</taxon>
        <taxon>Rhabditoidea</taxon>
        <taxon>Rhabditidae</taxon>
        <taxon>Peloderinae</taxon>
        <taxon>Caenorhabditis</taxon>
    </lineage>
</organism>
<evidence type="ECO:0000313" key="3">
    <source>
        <dbReference type="Proteomes" id="UP000001940"/>
    </source>
</evidence>
<dbReference type="Bgee" id="WBGene00195250">
    <property type="expression patterns" value="Expressed in larva and 1 other cell type or tissue"/>
</dbReference>
<dbReference type="AGR" id="WB:WBGene00195250"/>
<proteinExistence type="predicted"/>
<dbReference type="Proteomes" id="UP000001940">
    <property type="component" value="Chromosome V"/>
</dbReference>
<keyword evidence="1" id="KW-1133">Transmembrane helix</keyword>
<gene>
    <name evidence="2 4" type="ORF">C13C4.8</name>
    <name evidence="2" type="ORF">CELE_C13C4.8</name>
</gene>
<dbReference type="GeneID" id="13215622"/>
<feature type="transmembrane region" description="Helical" evidence="1">
    <location>
        <begin position="119"/>
        <end position="140"/>
    </location>
</feature>
<dbReference type="KEGG" id="cel:CELE_C13C4.8"/>
<evidence type="ECO:0000256" key="1">
    <source>
        <dbReference type="SAM" id="Phobius"/>
    </source>
</evidence>
<dbReference type="WormBase" id="C13C4.8">
    <property type="protein sequence ID" value="CE45417"/>
    <property type="gene ID" value="WBGene00195250"/>
</dbReference>
<evidence type="ECO:0000313" key="2">
    <source>
        <dbReference type="EMBL" id="CBX25137.1"/>
    </source>
</evidence>
<protein>
    <submittedName>
        <fullName evidence="2">EpsG family protein</fullName>
    </submittedName>
</protein>
<dbReference type="SMR" id="E2JL08"/>
<name>E2JL08_CAEEL</name>
<feature type="transmembrane region" description="Helical" evidence="1">
    <location>
        <begin position="71"/>
        <end position="89"/>
    </location>
</feature>
<keyword evidence="3" id="KW-1185">Reference proteome</keyword>